<organism evidence="1 2">
    <name type="scientific">Arthroderma otae (strain ATCC MYA-4605 / CBS 113480)</name>
    <name type="common">Microsporum canis</name>
    <dbReference type="NCBI Taxonomy" id="554155"/>
    <lineage>
        <taxon>Eukaryota</taxon>
        <taxon>Fungi</taxon>
        <taxon>Dikarya</taxon>
        <taxon>Ascomycota</taxon>
        <taxon>Pezizomycotina</taxon>
        <taxon>Eurotiomycetes</taxon>
        <taxon>Eurotiomycetidae</taxon>
        <taxon>Onygenales</taxon>
        <taxon>Arthrodermataceae</taxon>
        <taxon>Microsporum</taxon>
    </lineage>
</organism>
<dbReference type="EMBL" id="DS995702">
    <property type="protein sequence ID" value="EEQ29417.1"/>
    <property type="molecule type" value="Genomic_DNA"/>
</dbReference>
<name>C5FFH0_ARTOC</name>
<dbReference type="HOGENOM" id="CLU_2222623_0_0_1"/>
<dbReference type="Proteomes" id="UP000002035">
    <property type="component" value="Unassembled WGS sequence"/>
</dbReference>
<gene>
    <name evidence="1" type="ORF">MCYG_02236</name>
</gene>
<protein>
    <submittedName>
        <fullName evidence="1">Uncharacterized protein</fullName>
    </submittedName>
</protein>
<reference evidence="2" key="1">
    <citation type="journal article" date="2012" name="MBio">
        <title>Comparative genome analysis of Trichophyton rubrum and related dermatophytes reveals candidate genes involved in infection.</title>
        <authorList>
            <person name="Martinez D.A."/>
            <person name="Oliver B.G."/>
            <person name="Graeser Y."/>
            <person name="Goldberg J.M."/>
            <person name="Li W."/>
            <person name="Martinez-Rossi N.M."/>
            <person name="Monod M."/>
            <person name="Shelest E."/>
            <person name="Barton R.C."/>
            <person name="Birch E."/>
            <person name="Brakhage A.A."/>
            <person name="Chen Z."/>
            <person name="Gurr S.J."/>
            <person name="Heiman D."/>
            <person name="Heitman J."/>
            <person name="Kosti I."/>
            <person name="Rossi A."/>
            <person name="Saif S."/>
            <person name="Samalova M."/>
            <person name="Saunders C.W."/>
            <person name="Shea T."/>
            <person name="Summerbell R.C."/>
            <person name="Xu J."/>
            <person name="Young S."/>
            <person name="Zeng Q."/>
            <person name="Birren B.W."/>
            <person name="Cuomo C.A."/>
            <person name="White T.C."/>
        </authorList>
    </citation>
    <scope>NUCLEOTIDE SEQUENCE [LARGE SCALE GENOMIC DNA]</scope>
    <source>
        <strain evidence="2">ATCC MYA-4605 / CBS 113480</strain>
    </source>
</reference>
<proteinExistence type="predicted"/>
<dbReference type="RefSeq" id="XP_002849302.1">
    <property type="nucleotide sequence ID" value="XM_002849256.1"/>
</dbReference>
<evidence type="ECO:0000313" key="2">
    <source>
        <dbReference type="Proteomes" id="UP000002035"/>
    </source>
</evidence>
<keyword evidence="2" id="KW-1185">Reference proteome</keyword>
<dbReference type="VEuPathDB" id="FungiDB:MCYG_02236"/>
<sequence length="106" mass="12453">MALSVRRRDEIKEASYRVEELRTPFTKSDLVSTVQFYETWGVRGGGFGWSSRWRDEEKQARKQCFNREISAGRLWQILYFENMASKVLLLRISAMGSQRTLSLNQI</sequence>
<accession>C5FFH0</accession>
<dbReference type="AlphaFoldDB" id="C5FFH0"/>
<evidence type="ECO:0000313" key="1">
    <source>
        <dbReference type="EMBL" id="EEQ29417.1"/>
    </source>
</evidence>
<dbReference type="GeneID" id="9226294"/>